<feature type="coiled-coil region" evidence="1">
    <location>
        <begin position="271"/>
        <end position="350"/>
    </location>
</feature>
<evidence type="ECO:0000256" key="1">
    <source>
        <dbReference type="SAM" id="Coils"/>
    </source>
</evidence>
<protein>
    <submittedName>
        <fullName evidence="3">Uncharacterized protein</fullName>
    </submittedName>
</protein>
<gene>
    <name evidence="3" type="ORF">M9Y10_005915</name>
</gene>
<proteinExistence type="predicted"/>
<dbReference type="EMBL" id="JAPFFF010000012">
    <property type="protein sequence ID" value="KAK8875740.1"/>
    <property type="molecule type" value="Genomic_DNA"/>
</dbReference>
<feature type="region of interest" description="Disordered" evidence="2">
    <location>
        <begin position="217"/>
        <end position="239"/>
    </location>
</feature>
<evidence type="ECO:0000256" key="2">
    <source>
        <dbReference type="SAM" id="MobiDB-lite"/>
    </source>
</evidence>
<organism evidence="3 4">
    <name type="scientific">Tritrichomonas musculus</name>
    <dbReference type="NCBI Taxonomy" id="1915356"/>
    <lineage>
        <taxon>Eukaryota</taxon>
        <taxon>Metamonada</taxon>
        <taxon>Parabasalia</taxon>
        <taxon>Tritrichomonadida</taxon>
        <taxon>Tritrichomonadidae</taxon>
        <taxon>Tritrichomonas</taxon>
    </lineage>
</organism>
<dbReference type="Proteomes" id="UP001470230">
    <property type="component" value="Unassembled WGS sequence"/>
</dbReference>
<feature type="compositionally biased region" description="Low complexity" evidence="2">
    <location>
        <begin position="229"/>
        <end position="239"/>
    </location>
</feature>
<keyword evidence="4" id="KW-1185">Reference proteome</keyword>
<keyword evidence="1" id="KW-0175">Coiled coil</keyword>
<accession>A0ABR2JFM5</accession>
<name>A0ABR2JFM5_9EUKA</name>
<evidence type="ECO:0000313" key="4">
    <source>
        <dbReference type="Proteomes" id="UP001470230"/>
    </source>
</evidence>
<evidence type="ECO:0000313" key="3">
    <source>
        <dbReference type="EMBL" id="KAK8875740.1"/>
    </source>
</evidence>
<comment type="caution">
    <text evidence="3">The sequence shown here is derived from an EMBL/GenBank/DDBJ whole genome shotgun (WGS) entry which is preliminary data.</text>
</comment>
<reference evidence="3 4" key="1">
    <citation type="submission" date="2024-04" db="EMBL/GenBank/DDBJ databases">
        <title>Tritrichomonas musculus Genome.</title>
        <authorList>
            <person name="Alves-Ferreira E."/>
            <person name="Grigg M."/>
            <person name="Lorenzi H."/>
            <person name="Galac M."/>
        </authorList>
    </citation>
    <scope>NUCLEOTIDE SEQUENCE [LARGE SCALE GENOMIC DNA]</scope>
    <source>
        <strain evidence="3 4">EAF2021</strain>
    </source>
</reference>
<sequence length="416" mass="48299">MENLQNIGQSYLFYSFLKRLKECILEVQAYYPELIALSSDILNTKVKEIMFQLETLQEEPENIDRNSISQIYFSFHKELKNSQYIRHLTLCFQDFSQSHNYPINQVEHIQIPIKLKEQVQEYLKKCEKNEINEKQLFSIYNSNDNIYQKNNHKINFIDDITRIFATNDVHSIPINFKSSLEQMQKMINVKTIIQKLLQMKPFFKKIDINVEDNQIPNEYSDSELDSDSSESGSGSESYLDPEIDLKIGEISSDADKSSLNENDSSVDNDQIIRLKYELDSTKNNLKSALSENVCLKSKIEKLLSEKENINDQLHEIEDLRKEQIKAVEENALLKKENEKLKDLKDETSSSMASLLIVPSTDLNDILDHSNKEEIIFNNFDIKENNKVCNSKDEGKVIKNEKEVGQKGEEKTKVTLA</sequence>